<keyword evidence="2" id="KW-1185">Reference proteome</keyword>
<name>A0A067QZR1_ZOONE</name>
<accession>A0A067QZR1</accession>
<evidence type="ECO:0000313" key="1">
    <source>
        <dbReference type="EMBL" id="KDR10631.1"/>
    </source>
</evidence>
<dbReference type="AlphaFoldDB" id="A0A067QZR1"/>
<dbReference type="Proteomes" id="UP000027135">
    <property type="component" value="Unassembled WGS sequence"/>
</dbReference>
<organism evidence="1 2">
    <name type="scientific">Zootermopsis nevadensis</name>
    <name type="common">Dampwood termite</name>
    <dbReference type="NCBI Taxonomy" id="136037"/>
    <lineage>
        <taxon>Eukaryota</taxon>
        <taxon>Metazoa</taxon>
        <taxon>Ecdysozoa</taxon>
        <taxon>Arthropoda</taxon>
        <taxon>Hexapoda</taxon>
        <taxon>Insecta</taxon>
        <taxon>Pterygota</taxon>
        <taxon>Neoptera</taxon>
        <taxon>Polyneoptera</taxon>
        <taxon>Dictyoptera</taxon>
        <taxon>Blattodea</taxon>
        <taxon>Blattoidea</taxon>
        <taxon>Termitoidae</taxon>
        <taxon>Termopsidae</taxon>
        <taxon>Zootermopsis</taxon>
    </lineage>
</organism>
<evidence type="ECO:0000313" key="2">
    <source>
        <dbReference type="Proteomes" id="UP000027135"/>
    </source>
</evidence>
<proteinExistence type="predicted"/>
<gene>
    <name evidence="1" type="ORF">L798_14307</name>
</gene>
<dbReference type="EMBL" id="KK853149">
    <property type="protein sequence ID" value="KDR10631.1"/>
    <property type="molecule type" value="Genomic_DNA"/>
</dbReference>
<reference evidence="1 2" key="1">
    <citation type="journal article" date="2014" name="Nat. Commun.">
        <title>Molecular traces of alternative social organization in a termite genome.</title>
        <authorList>
            <person name="Terrapon N."/>
            <person name="Li C."/>
            <person name="Robertson H.M."/>
            <person name="Ji L."/>
            <person name="Meng X."/>
            <person name="Booth W."/>
            <person name="Chen Z."/>
            <person name="Childers C.P."/>
            <person name="Glastad K.M."/>
            <person name="Gokhale K."/>
            <person name="Gowin J."/>
            <person name="Gronenberg W."/>
            <person name="Hermansen R.A."/>
            <person name="Hu H."/>
            <person name="Hunt B.G."/>
            <person name="Huylmans A.K."/>
            <person name="Khalil S.M."/>
            <person name="Mitchell R.D."/>
            <person name="Munoz-Torres M.C."/>
            <person name="Mustard J.A."/>
            <person name="Pan H."/>
            <person name="Reese J.T."/>
            <person name="Scharf M.E."/>
            <person name="Sun F."/>
            <person name="Vogel H."/>
            <person name="Xiao J."/>
            <person name="Yang W."/>
            <person name="Yang Z."/>
            <person name="Yang Z."/>
            <person name="Zhou J."/>
            <person name="Zhu J."/>
            <person name="Brent C.S."/>
            <person name="Elsik C.G."/>
            <person name="Goodisman M.A."/>
            <person name="Liberles D.A."/>
            <person name="Roe R.M."/>
            <person name="Vargo E.L."/>
            <person name="Vilcinskas A."/>
            <person name="Wang J."/>
            <person name="Bornberg-Bauer E."/>
            <person name="Korb J."/>
            <person name="Zhang G."/>
            <person name="Liebig J."/>
        </authorList>
    </citation>
    <scope>NUCLEOTIDE SEQUENCE [LARGE SCALE GENOMIC DNA]</scope>
    <source>
        <tissue evidence="1">Whole organism</tissue>
    </source>
</reference>
<protein>
    <submittedName>
        <fullName evidence="1">Uncharacterized protein</fullName>
    </submittedName>
</protein>
<sequence length="57" mass="6158">MKDNQLFNVCVTIMDTATGLMFHRIAIVFLPLLLVSGEPPPVLGSTCSPTMHCARGL</sequence>
<dbReference type="InParanoid" id="A0A067QZR1"/>